<sequence>MEGGLGFRDLECFNEVMLAKQSWRLLQDSESLLAKSLKAKYFPRNNFLNATIGYNPSYTWRSIIAGRNIILKGIRWNIGSGDGVRVWHDPWLPSDLNFRVQSAIPAGLEDLRVRDLFLENSNRWDVELISNLFNENEAKLIKSIPLCQHSRPDRLVWHHSKDGVYSVKYGYTIAKHLKECESNMASSSGQRKKLWKWVGTSMSSLSLARKEYENLPKQGVGASPCIHAAEKRLHEHLTATKQLRTSGVGDAHAERMQAENWMKPDESWVKINTLVARS</sequence>
<organism evidence="1 2">
    <name type="scientific">Rehmannia glutinosa</name>
    <name type="common">Chinese foxglove</name>
    <dbReference type="NCBI Taxonomy" id="99300"/>
    <lineage>
        <taxon>Eukaryota</taxon>
        <taxon>Viridiplantae</taxon>
        <taxon>Streptophyta</taxon>
        <taxon>Embryophyta</taxon>
        <taxon>Tracheophyta</taxon>
        <taxon>Spermatophyta</taxon>
        <taxon>Magnoliopsida</taxon>
        <taxon>eudicotyledons</taxon>
        <taxon>Gunneridae</taxon>
        <taxon>Pentapetalae</taxon>
        <taxon>asterids</taxon>
        <taxon>lamiids</taxon>
        <taxon>Lamiales</taxon>
        <taxon>Orobanchaceae</taxon>
        <taxon>Rehmannieae</taxon>
        <taxon>Rehmannia</taxon>
    </lineage>
</organism>
<gene>
    <name evidence="1" type="ORF">DH2020_014756</name>
</gene>
<comment type="caution">
    <text evidence="1">The sequence shown here is derived from an EMBL/GenBank/DDBJ whole genome shotgun (WGS) entry which is preliminary data.</text>
</comment>
<dbReference type="Proteomes" id="UP001318860">
    <property type="component" value="Unassembled WGS sequence"/>
</dbReference>
<proteinExistence type="predicted"/>
<dbReference type="EMBL" id="JABTTQ020000007">
    <property type="protein sequence ID" value="KAK6152121.1"/>
    <property type="molecule type" value="Genomic_DNA"/>
</dbReference>
<evidence type="ECO:0000313" key="1">
    <source>
        <dbReference type="EMBL" id="KAK6152121.1"/>
    </source>
</evidence>
<accession>A0ABR0WXW5</accession>
<name>A0ABR0WXW5_REHGL</name>
<evidence type="ECO:0000313" key="2">
    <source>
        <dbReference type="Proteomes" id="UP001318860"/>
    </source>
</evidence>
<protein>
    <submittedName>
        <fullName evidence="1">Uncharacterized protein</fullName>
    </submittedName>
</protein>
<reference evidence="1 2" key="1">
    <citation type="journal article" date="2021" name="Comput. Struct. Biotechnol. J.">
        <title>De novo genome assembly of the potent medicinal plant Rehmannia glutinosa using nanopore technology.</title>
        <authorList>
            <person name="Ma L."/>
            <person name="Dong C."/>
            <person name="Song C."/>
            <person name="Wang X."/>
            <person name="Zheng X."/>
            <person name="Niu Y."/>
            <person name="Chen S."/>
            <person name="Feng W."/>
        </authorList>
    </citation>
    <scope>NUCLEOTIDE SEQUENCE [LARGE SCALE GENOMIC DNA]</scope>
    <source>
        <strain evidence="1">DH-2019</strain>
    </source>
</reference>
<keyword evidence="2" id="KW-1185">Reference proteome</keyword>